<gene>
    <name evidence="2" type="primary">LOC108825903</name>
</gene>
<dbReference type="AlphaFoldDB" id="A0A9W3CG87"/>
<reference evidence="2" key="2">
    <citation type="submission" date="2025-08" db="UniProtKB">
        <authorList>
            <consortium name="RefSeq"/>
        </authorList>
    </citation>
    <scope>IDENTIFICATION</scope>
    <source>
        <tissue evidence="2">Leaf</tissue>
    </source>
</reference>
<evidence type="ECO:0000313" key="1">
    <source>
        <dbReference type="Proteomes" id="UP000504610"/>
    </source>
</evidence>
<sequence>MSSLDYRPPSFICLVVKNKADYWFPKKTVGETTYFIIDNSYISDVQYENTSNSHHLQPVLGCNNKEGERSDQYCWACRSYKIVLFLSEILGFAEFVAERWMKTMDHILAQRIAPMQCTLTVLLCSMYGLVKNSRAKQSWKMTILSRRLRRWMMGLYDILGMRTIA</sequence>
<dbReference type="RefSeq" id="XP_056850515.1">
    <property type="nucleotide sequence ID" value="XM_056994535.1"/>
</dbReference>
<evidence type="ECO:0000313" key="2">
    <source>
        <dbReference type="RefSeq" id="XP_056850515.1"/>
    </source>
</evidence>
<keyword evidence="1" id="KW-1185">Reference proteome</keyword>
<name>A0A9W3CG87_RAPSA</name>
<accession>A0A9W3CG87</accession>
<dbReference type="Proteomes" id="UP000504610">
    <property type="component" value="Chromosome 9"/>
</dbReference>
<organism evidence="1 2">
    <name type="scientific">Raphanus sativus</name>
    <name type="common">Radish</name>
    <name type="synonym">Raphanus raphanistrum var. sativus</name>
    <dbReference type="NCBI Taxonomy" id="3726"/>
    <lineage>
        <taxon>Eukaryota</taxon>
        <taxon>Viridiplantae</taxon>
        <taxon>Streptophyta</taxon>
        <taxon>Embryophyta</taxon>
        <taxon>Tracheophyta</taxon>
        <taxon>Spermatophyta</taxon>
        <taxon>Magnoliopsida</taxon>
        <taxon>eudicotyledons</taxon>
        <taxon>Gunneridae</taxon>
        <taxon>Pentapetalae</taxon>
        <taxon>rosids</taxon>
        <taxon>malvids</taxon>
        <taxon>Brassicales</taxon>
        <taxon>Brassicaceae</taxon>
        <taxon>Brassiceae</taxon>
        <taxon>Raphanus</taxon>
    </lineage>
</organism>
<proteinExistence type="predicted"/>
<protein>
    <submittedName>
        <fullName evidence="2">Uncharacterized protein LOC108825903 isoform X3</fullName>
    </submittedName>
</protein>
<reference evidence="1" key="1">
    <citation type="journal article" date="2019" name="Database">
        <title>The radish genome database (RadishGD): an integrated information resource for radish genomics.</title>
        <authorList>
            <person name="Yu H.J."/>
            <person name="Baek S."/>
            <person name="Lee Y.J."/>
            <person name="Cho A."/>
            <person name="Mun J.H."/>
        </authorList>
    </citation>
    <scope>NUCLEOTIDE SEQUENCE [LARGE SCALE GENOMIC DNA]</scope>
    <source>
        <strain evidence="1">cv. WK10039</strain>
    </source>
</reference>
<dbReference type="GeneID" id="108825903"/>